<dbReference type="PANTHER" id="PTHR11468:SF25">
    <property type="entry name" value="MALTODEXTRIN PHOSPHORYLASE"/>
    <property type="match status" value="1"/>
</dbReference>
<dbReference type="AlphaFoldDB" id="A0A5E6MGV5"/>
<dbReference type="PANTHER" id="PTHR11468">
    <property type="entry name" value="GLYCOGEN PHOSPHORYLASE"/>
    <property type="match status" value="1"/>
</dbReference>
<evidence type="ECO:0000313" key="12">
    <source>
        <dbReference type="EMBL" id="VVM08242.1"/>
    </source>
</evidence>
<dbReference type="FunFam" id="3.40.50.2000:FF:000149">
    <property type="entry name" value="Glycogen phosphorylase, muscle form"/>
    <property type="match status" value="1"/>
</dbReference>
<dbReference type="EMBL" id="CABFVA020000123">
    <property type="protein sequence ID" value="VVM08242.1"/>
    <property type="molecule type" value="Genomic_DNA"/>
</dbReference>
<dbReference type="FunFam" id="3.40.50.2000:FF:000005">
    <property type="entry name" value="Alpha-1,4 glucan phosphorylase"/>
    <property type="match status" value="1"/>
</dbReference>
<reference evidence="12 13" key="1">
    <citation type="submission" date="2019-09" db="EMBL/GenBank/DDBJ databases">
        <authorList>
            <person name="Cremers G."/>
        </authorList>
    </citation>
    <scope>NUCLEOTIDE SEQUENCE [LARGE SCALE GENOMIC DNA]</scope>
    <source>
        <strain evidence="12">4A</strain>
    </source>
</reference>
<dbReference type="GO" id="GO:0008184">
    <property type="term" value="F:glycogen phosphorylase activity"/>
    <property type="evidence" value="ECO:0007669"/>
    <property type="project" value="InterPro"/>
</dbReference>
<protein>
    <recommendedName>
        <fullName evidence="11">Alpha-1,4 glucan phosphorylase</fullName>
        <ecNumber evidence="11">2.4.1.1</ecNumber>
    </recommendedName>
</protein>
<dbReference type="GO" id="GO:0005737">
    <property type="term" value="C:cytoplasm"/>
    <property type="evidence" value="ECO:0007669"/>
    <property type="project" value="TreeGrafter"/>
</dbReference>
<sequence length="840" mass="95034">MSSRGLRLDRVLPPSEISRSMKSFLGSARFTKETTVEAIRECTSAHLRFSLACFPESATPRDWWLATSLMTRDFLTERFLATQEAYQKTQARRLYYLSLEYFLGRLLRQNLLNLGLWDLTAAALKSLGTDLEAVCEEEGEMGLGNGGLGRLAACFLDSLATLRLPAIGYGIHYEFGLFQQDFAHGYQIERPDDWHRFGSPWEMVHPERVQTVHLYGTVEHQEGGCRWTDCRDVLGLPFDIPIAGFGGNTVNLLRLWSAKSTREFDLDAFNRGGYFEAVGEKSFCESITKILYPNDKTEKGKELRLVQQYFFVSCSLRDILRRFEEEHQDWNLLPEKVVIHLNDTHPAIAIVELMRILIDERRMEWERAWDWITRIFAYTNHTLLPEALETWSVSLFHRVLPRHLEILYEINRRLLERVPGTGQIPDGKRRAISLIDENHTKAVRMAHLAVIGSFSVNGVSALHSELLQSRLFPDFSALFPGRFRNVTNGITPRVWLLGANPLLASLLTETLGEGWITDLSGLQELRKFIGDPSFRERYAAIKRANKVRLSDCLREWCGLTADPDALFDVQIKRIHEYKRQHLNLLHILWLYRRLLENPSAEFPPRLFLFGGKAAPGYDLAKCLIKAINAVAVRINSDSRVYGRLQVAFVPNYGVTRASRIIPAADLSEQISTAGKEASGTGNMKLALNGAVTIGTLDGANVEIGEEVGPENIFIFGLTAEQVAERVQEGYNPWEIYESDAELRAILDWIGSGDLTPGEPASVLAPLRHSLLEGGDPFLVLADFAAYLAAQREAERAYRDRARWLSMTMENTASVGKFSSDRSIREYAEGIWRLSSTPASD</sequence>
<dbReference type="PIRSF" id="PIRSF000460">
    <property type="entry name" value="Pprylas_GlgP"/>
    <property type="match status" value="1"/>
</dbReference>
<evidence type="ECO:0000256" key="1">
    <source>
        <dbReference type="ARBA" id="ARBA00001275"/>
    </source>
</evidence>
<dbReference type="Pfam" id="PF00343">
    <property type="entry name" value="Phosphorylase"/>
    <property type="match status" value="1"/>
</dbReference>
<dbReference type="InterPro" id="IPR011833">
    <property type="entry name" value="Glycg_phsphrylas"/>
</dbReference>
<evidence type="ECO:0000256" key="9">
    <source>
        <dbReference type="ARBA" id="ARBA00025174"/>
    </source>
</evidence>
<keyword evidence="7 10" id="KW-0663">Pyridoxal phosphate</keyword>
<evidence type="ECO:0000313" key="13">
    <source>
        <dbReference type="Proteomes" id="UP000334923"/>
    </source>
</evidence>
<accession>A0A5E6MGV5</accession>
<dbReference type="CDD" id="cd04300">
    <property type="entry name" value="GT35_Glycogen_Phosphorylase"/>
    <property type="match status" value="1"/>
</dbReference>
<evidence type="ECO:0000256" key="5">
    <source>
        <dbReference type="ARBA" id="ARBA00022676"/>
    </source>
</evidence>
<evidence type="ECO:0000256" key="2">
    <source>
        <dbReference type="ARBA" id="ARBA00001933"/>
    </source>
</evidence>
<keyword evidence="6 11" id="KW-0808">Transferase</keyword>
<gene>
    <name evidence="12" type="primary">PYG</name>
    <name evidence="12" type="synonym">glgP</name>
    <name evidence="12" type="ORF">MAMT_02219</name>
</gene>
<dbReference type="GO" id="GO:0005980">
    <property type="term" value="P:glycogen catabolic process"/>
    <property type="evidence" value="ECO:0007669"/>
    <property type="project" value="TreeGrafter"/>
</dbReference>
<evidence type="ECO:0000256" key="6">
    <source>
        <dbReference type="ARBA" id="ARBA00022679"/>
    </source>
</evidence>
<comment type="similarity">
    <text evidence="3 11">Belongs to the glycogen phosphorylase family.</text>
</comment>
<evidence type="ECO:0000256" key="11">
    <source>
        <dbReference type="RuleBase" id="RU000587"/>
    </source>
</evidence>
<name>A0A5E6MGV5_9BACT</name>
<evidence type="ECO:0000256" key="10">
    <source>
        <dbReference type="PIRSR" id="PIRSR000460-1"/>
    </source>
</evidence>
<comment type="function">
    <text evidence="9">Phosphorylase is an important allosteric enzyme in carbohydrate metabolism. Enzymes from different sources differ in their regulatory mechanisms and in their natural substrates. However, all known phosphorylases share catalytic and structural properties.</text>
</comment>
<comment type="catalytic activity">
    <reaction evidence="1 11">
        <text>[(1-&gt;4)-alpha-D-glucosyl](n) + phosphate = [(1-&gt;4)-alpha-D-glucosyl](n-1) + alpha-D-glucose 1-phosphate</text>
        <dbReference type="Rhea" id="RHEA:41732"/>
        <dbReference type="Rhea" id="RHEA-COMP:9584"/>
        <dbReference type="Rhea" id="RHEA-COMP:9586"/>
        <dbReference type="ChEBI" id="CHEBI:15444"/>
        <dbReference type="ChEBI" id="CHEBI:43474"/>
        <dbReference type="ChEBI" id="CHEBI:58601"/>
        <dbReference type="EC" id="2.4.1.1"/>
    </reaction>
</comment>
<organism evidence="12 13">
    <name type="scientific">Methylacidimicrobium tartarophylax</name>
    <dbReference type="NCBI Taxonomy" id="1041768"/>
    <lineage>
        <taxon>Bacteria</taxon>
        <taxon>Pseudomonadati</taxon>
        <taxon>Verrucomicrobiota</taxon>
        <taxon>Methylacidimicrobium</taxon>
    </lineage>
</organism>
<keyword evidence="13" id="KW-1185">Reference proteome</keyword>
<proteinExistence type="inferred from homology"/>
<dbReference type="InterPro" id="IPR000811">
    <property type="entry name" value="Glyco_trans_35"/>
</dbReference>
<dbReference type="EC" id="2.4.1.1" evidence="11"/>
<keyword evidence="4" id="KW-0321">Glycogen metabolism</keyword>
<evidence type="ECO:0000256" key="3">
    <source>
        <dbReference type="ARBA" id="ARBA00006047"/>
    </source>
</evidence>
<keyword evidence="8 11" id="KW-0119">Carbohydrate metabolism</keyword>
<dbReference type="Gene3D" id="3.40.50.2000">
    <property type="entry name" value="Glycogen Phosphorylase B"/>
    <property type="match status" value="2"/>
</dbReference>
<dbReference type="Proteomes" id="UP000334923">
    <property type="component" value="Unassembled WGS sequence"/>
</dbReference>
<feature type="modified residue" description="N6-(pyridoxal phosphate)lysine" evidence="10">
    <location>
        <position position="684"/>
    </location>
</feature>
<dbReference type="SUPFAM" id="SSF53756">
    <property type="entry name" value="UDP-Glycosyltransferase/glycogen phosphorylase"/>
    <property type="match status" value="1"/>
</dbReference>
<comment type="function">
    <text evidence="11">Allosteric enzyme that catalyzes the rate-limiting step in glycogen catabolism, the phosphorolytic cleavage of glycogen to produce glucose-1-phosphate, and plays a central role in maintaining cellular and organismal glucose homeostasis.</text>
</comment>
<evidence type="ECO:0000256" key="7">
    <source>
        <dbReference type="ARBA" id="ARBA00022898"/>
    </source>
</evidence>
<evidence type="ECO:0000256" key="8">
    <source>
        <dbReference type="ARBA" id="ARBA00023277"/>
    </source>
</evidence>
<dbReference type="NCBIfam" id="TIGR02093">
    <property type="entry name" value="P_ylase"/>
    <property type="match status" value="1"/>
</dbReference>
<evidence type="ECO:0000256" key="4">
    <source>
        <dbReference type="ARBA" id="ARBA00022600"/>
    </source>
</evidence>
<comment type="cofactor">
    <cofactor evidence="2 11">
        <name>pyridoxal 5'-phosphate</name>
        <dbReference type="ChEBI" id="CHEBI:597326"/>
    </cofactor>
</comment>
<dbReference type="InterPro" id="IPR035090">
    <property type="entry name" value="Pyridoxal_P_attach_site"/>
</dbReference>
<keyword evidence="5 11" id="KW-0328">Glycosyltransferase</keyword>
<dbReference type="GO" id="GO:0030170">
    <property type="term" value="F:pyridoxal phosphate binding"/>
    <property type="evidence" value="ECO:0007669"/>
    <property type="project" value="InterPro"/>
</dbReference>
<dbReference type="PROSITE" id="PS00102">
    <property type="entry name" value="PHOSPHORYLASE"/>
    <property type="match status" value="1"/>
</dbReference>